<reference evidence="1 2" key="1">
    <citation type="journal article" date="2019" name="Genome Biol. Evol.">
        <title>Insights into the evolution of the New World diploid cottons (Gossypium, subgenus Houzingenia) based on genome sequencing.</title>
        <authorList>
            <person name="Grover C.E."/>
            <person name="Arick M.A. 2nd"/>
            <person name="Thrash A."/>
            <person name="Conover J.L."/>
            <person name="Sanders W.S."/>
            <person name="Peterson D.G."/>
            <person name="Frelichowski J.E."/>
            <person name="Scheffler J.A."/>
            <person name="Scheffler B.E."/>
            <person name="Wendel J.F."/>
        </authorList>
    </citation>
    <scope>NUCLEOTIDE SEQUENCE [LARGE SCALE GENOMIC DNA]</scope>
    <source>
        <strain evidence="1">8</strain>
        <tissue evidence="1">Leaf</tissue>
    </source>
</reference>
<proteinExistence type="predicted"/>
<dbReference type="EMBL" id="JABEZW010000005">
    <property type="protein sequence ID" value="MBA0765704.1"/>
    <property type="molecule type" value="Genomic_DNA"/>
</dbReference>
<gene>
    <name evidence="1" type="ORF">Gotri_014860</name>
</gene>
<name>A0A7J9DYW4_9ROSI</name>
<protein>
    <submittedName>
        <fullName evidence="1">Uncharacterized protein</fullName>
    </submittedName>
</protein>
<evidence type="ECO:0000313" key="2">
    <source>
        <dbReference type="Proteomes" id="UP000593568"/>
    </source>
</evidence>
<comment type="caution">
    <text evidence="1">The sequence shown here is derived from an EMBL/GenBank/DDBJ whole genome shotgun (WGS) entry which is preliminary data.</text>
</comment>
<organism evidence="1 2">
    <name type="scientific">Gossypium trilobum</name>
    <dbReference type="NCBI Taxonomy" id="34281"/>
    <lineage>
        <taxon>Eukaryota</taxon>
        <taxon>Viridiplantae</taxon>
        <taxon>Streptophyta</taxon>
        <taxon>Embryophyta</taxon>
        <taxon>Tracheophyta</taxon>
        <taxon>Spermatophyta</taxon>
        <taxon>Magnoliopsida</taxon>
        <taxon>eudicotyledons</taxon>
        <taxon>Gunneridae</taxon>
        <taxon>Pentapetalae</taxon>
        <taxon>rosids</taxon>
        <taxon>malvids</taxon>
        <taxon>Malvales</taxon>
        <taxon>Malvaceae</taxon>
        <taxon>Malvoideae</taxon>
        <taxon>Gossypium</taxon>
    </lineage>
</organism>
<dbReference type="Proteomes" id="UP000593568">
    <property type="component" value="Unassembled WGS sequence"/>
</dbReference>
<dbReference type="AlphaFoldDB" id="A0A7J9DYW4"/>
<evidence type="ECO:0000313" key="1">
    <source>
        <dbReference type="EMBL" id="MBA0765704.1"/>
    </source>
</evidence>
<accession>A0A7J9DYW4</accession>
<keyword evidence="2" id="KW-1185">Reference proteome</keyword>
<sequence>MEISFLFASKVVVTLPMTIHSSRTRHQRQFFFLP</sequence>